<dbReference type="PANTHER" id="PTHR34580">
    <property type="match status" value="1"/>
</dbReference>
<dbReference type="InterPro" id="IPR001034">
    <property type="entry name" value="DeoR_HTH"/>
</dbReference>
<evidence type="ECO:0000256" key="1">
    <source>
        <dbReference type="ARBA" id="ARBA00023015"/>
    </source>
</evidence>
<dbReference type="PROSITE" id="PS00894">
    <property type="entry name" value="HTH_DEOR_1"/>
    <property type="match status" value="1"/>
</dbReference>
<dbReference type="PROSITE" id="PS52050">
    <property type="entry name" value="WYL"/>
    <property type="match status" value="1"/>
</dbReference>
<organism evidence="5 6">
    <name type="scientific">Corallococcus terminator</name>
    <dbReference type="NCBI Taxonomy" id="2316733"/>
    <lineage>
        <taxon>Bacteria</taxon>
        <taxon>Pseudomonadati</taxon>
        <taxon>Myxococcota</taxon>
        <taxon>Myxococcia</taxon>
        <taxon>Myxococcales</taxon>
        <taxon>Cystobacterineae</taxon>
        <taxon>Myxococcaceae</taxon>
        <taxon>Corallococcus</taxon>
    </lineage>
</organism>
<dbReference type="EMBL" id="RAVZ01000098">
    <property type="protein sequence ID" value="RKG87413.1"/>
    <property type="molecule type" value="Genomic_DNA"/>
</dbReference>
<comment type="caution">
    <text evidence="5">The sequence shown here is derived from an EMBL/GenBank/DDBJ whole genome shotgun (WGS) entry which is preliminary data.</text>
</comment>
<dbReference type="AlphaFoldDB" id="A0A3A8JD91"/>
<dbReference type="InterPro" id="IPR028349">
    <property type="entry name" value="PafC-like"/>
</dbReference>
<evidence type="ECO:0000313" key="5">
    <source>
        <dbReference type="EMBL" id="RKG87413.1"/>
    </source>
</evidence>
<sequence length="334" mass="36430">MRADRLVHLLMRLQSRPRSTVGELARELQVSGRTVHRDLDALSTAGIPVYATRGAAGGVALMEGWRTQLTGLTRPELQALATVGAPGALDDLGLSAPLRTGMVKLAAALPALQQPALEHARQRLHVDASGWFTGREPVPHLGTLRDAAWQDRRVSLSYQDFDGASTRRAVDPYGLVIKADRWYLVAGTEKGPRVFRGARIGSVRLHPQGFTRPARFDLPAFWKDWCAKFAVERPRYDVTLRFTAEGEAALRKMRPPADGERLDGAPAARGGKRKATLDFERESIAVSQLCELGAGVEVLAPESLRQRLAALAASLQALYGGPGITPGRRARRTR</sequence>
<dbReference type="PIRSF" id="PIRSF016838">
    <property type="entry name" value="PafC"/>
    <property type="match status" value="1"/>
</dbReference>
<dbReference type="InterPro" id="IPR051534">
    <property type="entry name" value="CBASS_pafABC_assoc_protein"/>
</dbReference>
<dbReference type="InterPro" id="IPR036388">
    <property type="entry name" value="WH-like_DNA-bd_sf"/>
</dbReference>
<keyword evidence="2" id="KW-0238">DNA-binding</keyword>
<dbReference type="OrthoDB" id="9787242at2"/>
<dbReference type="Proteomes" id="UP000268094">
    <property type="component" value="Unassembled WGS sequence"/>
</dbReference>
<evidence type="ECO:0000313" key="6">
    <source>
        <dbReference type="Proteomes" id="UP000268094"/>
    </source>
</evidence>
<keyword evidence="6" id="KW-1185">Reference proteome</keyword>
<feature type="domain" description="HTH deoR-type" evidence="4">
    <location>
        <begin position="2"/>
        <end position="57"/>
    </location>
</feature>
<evidence type="ECO:0000259" key="4">
    <source>
        <dbReference type="PROSITE" id="PS51000"/>
    </source>
</evidence>
<dbReference type="GO" id="GO:0003677">
    <property type="term" value="F:DNA binding"/>
    <property type="evidence" value="ECO:0007669"/>
    <property type="project" value="UniProtKB-KW"/>
</dbReference>
<dbReference type="InterPro" id="IPR013196">
    <property type="entry name" value="HTH_11"/>
</dbReference>
<dbReference type="Pfam" id="PF25583">
    <property type="entry name" value="WCX"/>
    <property type="match status" value="1"/>
</dbReference>
<dbReference type="InterPro" id="IPR057727">
    <property type="entry name" value="WCX_dom"/>
</dbReference>
<reference evidence="6" key="1">
    <citation type="submission" date="2018-09" db="EMBL/GenBank/DDBJ databases">
        <authorList>
            <person name="Livingstone P.G."/>
            <person name="Whitworth D.E."/>
        </authorList>
    </citation>
    <scope>NUCLEOTIDE SEQUENCE [LARGE SCALE GENOMIC DNA]</scope>
    <source>
        <strain evidence="6">CA054A</strain>
    </source>
</reference>
<evidence type="ECO:0000256" key="2">
    <source>
        <dbReference type="ARBA" id="ARBA00023125"/>
    </source>
</evidence>
<dbReference type="Pfam" id="PF08279">
    <property type="entry name" value="HTH_11"/>
    <property type="match status" value="1"/>
</dbReference>
<keyword evidence="3" id="KW-0804">Transcription</keyword>
<dbReference type="InterPro" id="IPR036390">
    <property type="entry name" value="WH_DNA-bd_sf"/>
</dbReference>
<dbReference type="InterPro" id="IPR018356">
    <property type="entry name" value="Tscrpt_reg_HTH_DeoR_CS"/>
</dbReference>
<dbReference type="Gene3D" id="1.10.10.10">
    <property type="entry name" value="Winged helix-like DNA-binding domain superfamily/Winged helix DNA-binding domain"/>
    <property type="match status" value="1"/>
</dbReference>
<dbReference type="PANTHER" id="PTHR34580:SF1">
    <property type="entry name" value="PROTEIN PAFC"/>
    <property type="match status" value="1"/>
</dbReference>
<dbReference type="SUPFAM" id="SSF46785">
    <property type="entry name" value="Winged helix' DNA-binding domain"/>
    <property type="match status" value="1"/>
</dbReference>
<evidence type="ECO:0000256" key="3">
    <source>
        <dbReference type="ARBA" id="ARBA00023163"/>
    </source>
</evidence>
<dbReference type="GO" id="GO:0003700">
    <property type="term" value="F:DNA-binding transcription factor activity"/>
    <property type="evidence" value="ECO:0007669"/>
    <property type="project" value="InterPro"/>
</dbReference>
<dbReference type="Pfam" id="PF13280">
    <property type="entry name" value="WYL"/>
    <property type="match status" value="1"/>
</dbReference>
<dbReference type="PROSITE" id="PS51000">
    <property type="entry name" value="HTH_DEOR_2"/>
    <property type="match status" value="1"/>
</dbReference>
<gene>
    <name evidence="5" type="ORF">D7V88_16155</name>
</gene>
<accession>A0A3A8JD91</accession>
<keyword evidence="1" id="KW-0805">Transcription regulation</keyword>
<name>A0A3A8JD91_9BACT</name>
<protein>
    <submittedName>
        <fullName evidence="5">WYL domain-containing protein</fullName>
    </submittedName>
</protein>
<proteinExistence type="predicted"/>
<dbReference type="InterPro" id="IPR026881">
    <property type="entry name" value="WYL_dom"/>
</dbReference>